<evidence type="ECO:0000313" key="3">
    <source>
        <dbReference type="Proteomes" id="UP000683585"/>
    </source>
</evidence>
<dbReference type="SUPFAM" id="SSF75169">
    <property type="entry name" value="DsrEFH-like"/>
    <property type="match status" value="1"/>
</dbReference>
<dbReference type="PANTHER" id="PTHR38780">
    <property type="entry name" value="PROTEIN TUSC"/>
    <property type="match status" value="1"/>
</dbReference>
<dbReference type="Proteomes" id="UP000683585">
    <property type="component" value="Chromosome"/>
</dbReference>
<comment type="similarity">
    <text evidence="1">Belongs to the DsrF/TusC family.</text>
</comment>
<reference evidence="2" key="1">
    <citation type="submission" date="2020-10" db="EMBL/GenBank/DDBJ databases">
        <authorList>
            <person name="Szabo G."/>
        </authorList>
    </citation>
    <scope>NUCLEOTIDE SEQUENCE</scope>
    <source>
        <strain evidence="2">PROFFT</strain>
    </source>
</reference>
<sequence>MDVNMKRLAFVFIQPPHTTSAGREGLDALLAASAYSKDIQVFFLGDGVLQLMPDQKPNEILCHNYVVTFAVMSIYDIIDVYMCLESLDERGLNNFQNWIVKVNLVSAEQIRKNIEQCDIVLTF</sequence>
<dbReference type="KEGG" id="ptf:PROFFT_A_04050"/>
<evidence type="ECO:0000256" key="1">
    <source>
        <dbReference type="ARBA" id="ARBA00005996"/>
    </source>
</evidence>
<dbReference type="Gene3D" id="3.40.1260.10">
    <property type="entry name" value="DsrEFH-like"/>
    <property type="match status" value="1"/>
</dbReference>
<dbReference type="PANTHER" id="PTHR38780:SF1">
    <property type="entry name" value="PROTEIN TUSC"/>
    <property type="match status" value="1"/>
</dbReference>
<dbReference type="Pfam" id="PF02635">
    <property type="entry name" value="DsrE"/>
    <property type="match status" value="1"/>
</dbReference>
<dbReference type="EMBL" id="LR890047">
    <property type="protein sequence ID" value="CAD6510734.1"/>
    <property type="molecule type" value="Genomic_DNA"/>
</dbReference>
<protein>
    <submittedName>
        <fullName evidence="2">Protein TusC</fullName>
    </submittedName>
</protein>
<dbReference type="InterPro" id="IPR017462">
    <property type="entry name" value="Sulphur_relay_TusC/DsrF"/>
</dbReference>
<name>A0A8E4GIK1_9ENTR</name>
<proteinExistence type="inferred from homology"/>
<gene>
    <name evidence="2" type="primary">tusC</name>
    <name evidence="2" type="ORF">PROFFT_A_04050</name>
</gene>
<dbReference type="AlphaFoldDB" id="A0A8E4GIK1"/>
<dbReference type="NCBIfam" id="NF001238">
    <property type="entry name" value="PRK00211.1"/>
    <property type="match status" value="1"/>
</dbReference>
<dbReference type="NCBIfam" id="TIGR03010">
    <property type="entry name" value="sulf_tusC_dsrF"/>
    <property type="match status" value="1"/>
</dbReference>
<accession>A0A8E4GIK1</accession>
<dbReference type="InterPro" id="IPR003787">
    <property type="entry name" value="Sulphur_relay_DsrE/F-like"/>
</dbReference>
<evidence type="ECO:0000313" key="2">
    <source>
        <dbReference type="EMBL" id="CAD6510734.1"/>
    </source>
</evidence>
<keyword evidence="3" id="KW-1185">Reference proteome</keyword>
<organism evidence="2 3">
    <name type="scientific">Candidatus Profftia tarda</name>
    <dbReference type="NCBI Taxonomy" id="1177216"/>
    <lineage>
        <taxon>Bacteria</taxon>
        <taxon>Pseudomonadati</taxon>
        <taxon>Pseudomonadota</taxon>
        <taxon>Gammaproteobacteria</taxon>
        <taxon>Enterobacterales</taxon>
        <taxon>Enterobacteriaceae</taxon>
        <taxon>Candidatus Profftia</taxon>
    </lineage>
</organism>
<dbReference type="InterPro" id="IPR027396">
    <property type="entry name" value="DsrEFH-like"/>
</dbReference>